<feature type="site" description="Involved in the stabilization of negative charge on the oxyanion by the formation of the oxyanion hole" evidence="8">
    <location>
        <position position="113"/>
    </location>
</feature>
<dbReference type="SUPFAM" id="SSF56266">
    <property type="entry name" value="DmpA/ArgJ-like"/>
    <property type="match status" value="1"/>
</dbReference>
<feature type="binding site" evidence="8">
    <location>
        <position position="394"/>
    </location>
    <ligand>
        <name>substrate</name>
    </ligand>
</feature>
<dbReference type="EC" id="2.3.1.35" evidence="8"/>
<evidence type="ECO:0000256" key="2">
    <source>
        <dbReference type="ARBA" id="ARBA00011475"/>
    </source>
</evidence>
<feature type="chain" id="PRO_5023397151" description="Arginine biosynthesis bifunctional protein ArgJ beta chain" evidence="8">
    <location>
        <begin position="186"/>
        <end position="399"/>
    </location>
</feature>
<evidence type="ECO:0000256" key="4">
    <source>
        <dbReference type="ARBA" id="ARBA00022605"/>
    </source>
</evidence>
<feature type="binding site" evidence="8">
    <location>
        <position position="149"/>
    </location>
    <ligand>
        <name>substrate</name>
    </ligand>
</feature>
<dbReference type="AlphaFoldDB" id="A0A537LH44"/>
<comment type="subcellular location">
    <subcellularLocation>
        <location evidence="8">Cytoplasm</location>
    </subcellularLocation>
</comment>
<dbReference type="EMBL" id="VBAJ01000184">
    <property type="protein sequence ID" value="TMJ07330.1"/>
    <property type="molecule type" value="Genomic_DNA"/>
</dbReference>
<dbReference type="CDD" id="cd02152">
    <property type="entry name" value="OAT"/>
    <property type="match status" value="1"/>
</dbReference>
<feature type="active site" description="Nucleophile" evidence="8">
    <location>
        <position position="186"/>
    </location>
</feature>
<feature type="binding site" evidence="8">
    <location>
        <position position="399"/>
    </location>
    <ligand>
        <name>substrate</name>
    </ligand>
</feature>
<keyword evidence="8" id="KW-0963">Cytoplasm</keyword>
<comment type="function">
    <text evidence="8">Catalyzes two activities which are involved in the cyclic version of arginine biosynthesis: the synthesis of N-acetylglutamate from glutamate and acetyl-CoA as the acetyl donor, and of ornithine by transacetylation between N(2)-acetylornithine and glutamate.</text>
</comment>
<evidence type="ECO:0000313" key="10">
    <source>
        <dbReference type="Proteomes" id="UP000318661"/>
    </source>
</evidence>
<comment type="pathway">
    <text evidence="8">Amino-acid biosynthesis; L-arginine biosynthesis; N(2)-acetyl-L-ornithine from L-glutamate: step 1/4.</text>
</comment>
<dbReference type="InterPro" id="IPR042195">
    <property type="entry name" value="ArgJ_beta_C"/>
</dbReference>
<evidence type="ECO:0000256" key="3">
    <source>
        <dbReference type="ARBA" id="ARBA00022571"/>
    </source>
</evidence>
<dbReference type="PANTHER" id="PTHR23100">
    <property type="entry name" value="ARGININE BIOSYNTHESIS BIFUNCTIONAL PROTEIN ARGJ"/>
    <property type="match status" value="1"/>
</dbReference>
<dbReference type="GO" id="GO:0006526">
    <property type="term" value="P:L-arginine biosynthetic process"/>
    <property type="evidence" value="ECO:0007669"/>
    <property type="project" value="UniProtKB-UniRule"/>
</dbReference>
<dbReference type="Gene3D" id="3.10.20.340">
    <property type="entry name" value="ArgJ beta chain, C-terminal domain"/>
    <property type="match status" value="1"/>
</dbReference>
<evidence type="ECO:0000313" key="9">
    <source>
        <dbReference type="EMBL" id="TMJ07330.1"/>
    </source>
</evidence>
<dbReference type="UniPathway" id="UPA00068">
    <property type="reaction ID" value="UER00106"/>
</dbReference>
<feature type="site" description="Cleavage; by autolysis" evidence="8">
    <location>
        <begin position="185"/>
        <end position="186"/>
    </location>
</feature>
<keyword evidence="7 8" id="KW-0012">Acyltransferase</keyword>
<dbReference type="EC" id="2.3.1.1" evidence="8"/>
<keyword evidence="6 8" id="KW-0068">Autocatalytic cleavage</keyword>
<feature type="binding site" evidence="8">
    <location>
        <position position="175"/>
    </location>
    <ligand>
        <name>substrate</name>
    </ligand>
</feature>
<dbReference type="InterPro" id="IPR002813">
    <property type="entry name" value="Arg_biosynth_ArgJ"/>
</dbReference>
<comment type="pathway">
    <text evidence="8">Amino-acid biosynthesis; L-arginine biosynthesis; L-ornithine and N-acetyl-L-glutamate from L-glutamate and N(2)-acetyl-L-ornithine (cyclic): step 1/1.</text>
</comment>
<dbReference type="Proteomes" id="UP000318661">
    <property type="component" value="Unassembled WGS sequence"/>
</dbReference>
<gene>
    <name evidence="8 9" type="primary">argJ</name>
    <name evidence="9" type="ORF">E6G99_07155</name>
</gene>
<keyword evidence="4 8" id="KW-0028">Amino-acid biosynthesis</keyword>
<reference evidence="9 10" key="1">
    <citation type="journal article" date="2019" name="Nat. Microbiol.">
        <title>Mediterranean grassland soil C-N compound turnover is dependent on rainfall and depth, and is mediated by genomically divergent microorganisms.</title>
        <authorList>
            <person name="Diamond S."/>
            <person name="Andeer P.F."/>
            <person name="Li Z."/>
            <person name="Crits-Christoph A."/>
            <person name="Burstein D."/>
            <person name="Anantharaman K."/>
            <person name="Lane K.R."/>
            <person name="Thomas B.C."/>
            <person name="Pan C."/>
            <person name="Northen T.R."/>
            <person name="Banfield J.F."/>
        </authorList>
    </citation>
    <scope>NUCLEOTIDE SEQUENCE [LARGE SCALE GENOMIC DNA]</scope>
    <source>
        <strain evidence="9">NP_2</strain>
    </source>
</reference>
<evidence type="ECO:0000256" key="7">
    <source>
        <dbReference type="ARBA" id="ARBA00023315"/>
    </source>
</evidence>
<dbReference type="Pfam" id="PF01960">
    <property type="entry name" value="ArgJ"/>
    <property type="match status" value="1"/>
</dbReference>
<dbReference type="InterPro" id="IPR016117">
    <property type="entry name" value="ArgJ-like_dom_sf"/>
</dbReference>
<proteinExistence type="inferred from homology"/>
<accession>A0A537LH44</accession>
<evidence type="ECO:0000256" key="1">
    <source>
        <dbReference type="ARBA" id="ARBA00006774"/>
    </source>
</evidence>
<name>A0A537LH44_9BACT</name>
<keyword evidence="5 8" id="KW-0808">Transferase</keyword>
<dbReference type="GO" id="GO:0004042">
    <property type="term" value="F:L-glutamate N-acetyltransferase activity"/>
    <property type="evidence" value="ECO:0007669"/>
    <property type="project" value="UniProtKB-UniRule"/>
</dbReference>
<comment type="similarity">
    <text evidence="1 8">Belongs to the ArgJ family.</text>
</comment>
<organism evidence="9 10">
    <name type="scientific">Candidatus Segetimicrobium genomatis</name>
    <dbReference type="NCBI Taxonomy" id="2569760"/>
    <lineage>
        <taxon>Bacteria</taxon>
        <taxon>Bacillati</taxon>
        <taxon>Candidatus Sysuimicrobiota</taxon>
        <taxon>Candidatus Sysuimicrobiia</taxon>
        <taxon>Candidatus Sysuimicrobiales</taxon>
        <taxon>Candidatus Segetimicrobiaceae</taxon>
        <taxon>Candidatus Segetimicrobium</taxon>
    </lineage>
</organism>
<comment type="catalytic activity">
    <reaction evidence="8">
        <text>N(2)-acetyl-L-ornithine + L-glutamate = N-acetyl-L-glutamate + L-ornithine</text>
        <dbReference type="Rhea" id="RHEA:15349"/>
        <dbReference type="ChEBI" id="CHEBI:29985"/>
        <dbReference type="ChEBI" id="CHEBI:44337"/>
        <dbReference type="ChEBI" id="CHEBI:46911"/>
        <dbReference type="ChEBI" id="CHEBI:57805"/>
        <dbReference type="EC" id="2.3.1.35"/>
    </reaction>
</comment>
<dbReference type="PANTHER" id="PTHR23100:SF0">
    <property type="entry name" value="ARGININE BIOSYNTHESIS BIFUNCTIONAL PROTEIN ARGJ, MITOCHONDRIAL"/>
    <property type="match status" value="1"/>
</dbReference>
<keyword evidence="3 8" id="KW-0055">Arginine biosynthesis</keyword>
<feature type="binding site" evidence="8">
    <location>
        <position position="186"/>
    </location>
    <ligand>
        <name>substrate</name>
    </ligand>
</feature>
<feature type="chain" id="PRO_5023397152" description="Arginine biosynthesis bifunctional protein ArgJ alpha chain" evidence="8">
    <location>
        <begin position="1"/>
        <end position="185"/>
    </location>
</feature>
<feature type="site" description="Involved in the stabilization of negative charge on the oxyanion by the formation of the oxyanion hole" evidence="8">
    <location>
        <position position="112"/>
    </location>
</feature>
<protein>
    <recommendedName>
        <fullName evidence="8">Arginine biosynthesis bifunctional protein ArgJ</fullName>
    </recommendedName>
    <domain>
        <recommendedName>
            <fullName evidence="8">Glutamate N-acetyltransferase</fullName>
            <ecNumber evidence="8">2.3.1.35</ecNumber>
        </recommendedName>
        <alternativeName>
            <fullName evidence="8">Ornithine acetyltransferase</fullName>
            <shortName evidence="8">OATase</shortName>
        </alternativeName>
        <alternativeName>
            <fullName evidence="8">Ornithine transacetylase</fullName>
        </alternativeName>
    </domain>
    <domain>
        <recommendedName>
            <fullName evidence="8">Amino-acid acetyltransferase</fullName>
            <ecNumber evidence="8">2.3.1.1</ecNumber>
        </recommendedName>
        <alternativeName>
            <fullName evidence="8">N-acetylglutamate synthase</fullName>
            <shortName evidence="8">AGSase</shortName>
        </alternativeName>
    </domain>
    <component>
        <recommendedName>
            <fullName evidence="8">Arginine biosynthesis bifunctional protein ArgJ alpha chain</fullName>
        </recommendedName>
    </component>
    <component>
        <recommendedName>
            <fullName evidence="8">Arginine biosynthesis bifunctional protein ArgJ beta chain</fullName>
        </recommendedName>
    </component>
</protein>
<comment type="subunit">
    <text evidence="2 8">Heterotetramer of two alpha and two beta chains.</text>
</comment>
<dbReference type="NCBIfam" id="TIGR00120">
    <property type="entry name" value="ArgJ"/>
    <property type="match status" value="1"/>
</dbReference>
<keyword evidence="8" id="KW-0511">Multifunctional enzyme</keyword>
<dbReference type="FunFam" id="3.60.70.12:FF:000001">
    <property type="entry name" value="Arginine biosynthesis bifunctional protein ArgJ, chloroplastic"/>
    <property type="match status" value="1"/>
</dbReference>
<comment type="catalytic activity">
    <reaction evidence="8">
        <text>L-glutamate + acetyl-CoA = N-acetyl-L-glutamate + CoA + H(+)</text>
        <dbReference type="Rhea" id="RHEA:24292"/>
        <dbReference type="ChEBI" id="CHEBI:15378"/>
        <dbReference type="ChEBI" id="CHEBI:29985"/>
        <dbReference type="ChEBI" id="CHEBI:44337"/>
        <dbReference type="ChEBI" id="CHEBI:57287"/>
        <dbReference type="ChEBI" id="CHEBI:57288"/>
        <dbReference type="EC" id="2.3.1.1"/>
    </reaction>
</comment>
<dbReference type="HAMAP" id="MF_01106">
    <property type="entry name" value="ArgJ"/>
    <property type="match status" value="1"/>
</dbReference>
<dbReference type="Gene3D" id="3.60.70.12">
    <property type="entry name" value="L-amino peptidase D-ALA esterase/amidase"/>
    <property type="match status" value="1"/>
</dbReference>
<feature type="binding site" evidence="8">
    <location>
        <position position="272"/>
    </location>
    <ligand>
        <name>substrate</name>
    </ligand>
</feature>
<dbReference type="GO" id="GO:0005737">
    <property type="term" value="C:cytoplasm"/>
    <property type="evidence" value="ECO:0007669"/>
    <property type="project" value="UniProtKB-SubCell"/>
</dbReference>
<dbReference type="NCBIfam" id="NF003802">
    <property type="entry name" value="PRK05388.1"/>
    <property type="match status" value="1"/>
</dbReference>
<evidence type="ECO:0000256" key="5">
    <source>
        <dbReference type="ARBA" id="ARBA00022679"/>
    </source>
</evidence>
<dbReference type="GO" id="GO:0006592">
    <property type="term" value="P:ornithine biosynthetic process"/>
    <property type="evidence" value="ECO:0007669"/>
    <property type="project" value="TreeGrafter"/>
</dbReference>
<evidence type="ECO:0000256" key="8">
    <source>
        <dbReference type="HAMAP-Rule" id="MF_01106"/>
    </source>
</evidence>
<sequence length="399" mass="40166">MEMIAGGVTSPKGFRAAGVHCGVKAAKRDLALVAADRLSSAAGLFTTNAVKAAPVLVSQEKIQSGVAQAIVINSGNANACTGAQGLGDARDMAALVACQLGVAEEFVLVASTGVIGSVLPMAAIRAGIPRAVQALGPEGGADAANAILTTDAYPKMAAAQLEVGGVLVTIGGMAKGAGMIHPNMATTLCVLTTDAAIPGPQLREALRKAVDASFNCISVDGDTSTNDTVFCLANGMCGNAPLVDHDRAFDQFSGALAGVATALAKMVVRDGEGASRVATLIVRGARSSEEAKRVATAVMTSPLVKTALGGGEPNWGRVMAAVGRSGAGVHPERIDMWIGGVPVVRNGIAASPDLAAAAAAMRGAEVEMQLDLHLGSGTFTGWFSDLTEAYVKVNAGYLT</sequence>
<evidence type="ECO:0000256" key="6">
    <source>
        <dbReference type="ARBA" id="ARBA00022813"/>
    </source>
</evidence>
<comment type="caution">
    <text evidence="9">The sequence shown here is derived from an EMBL/GenBank/DDBJ whole genome shotgun (WGS) entry which is preliminary data.</text>
</comment>
<dbReference type="GO" id="GO:0004358">
    <property type="term" value="F:L-glutamate N-acetyltransferase activity, acting on acetyl-L-ornithine as donor"/>
    <property type="evidence" value="ECO:0007669"/>
    <property type="project" value="UniProtKB-UniRule"/>
</dbReference>